<dbReference type="Proteomes" id="UP001500630">
    <property type="component" value="Unassembled WGS sequence"/>
</dbReference>
<organism evidence="1 2">
    <name type="scientific">Nonomuraea rosea</name>
    <dbReference type="NCBI Taxonomy" id="638574"/>
    <lineage>
        <taxon>Bacteria</taxon>
        <taxon>Bacillati</taxon>
        <taxon>Actinomycetota</taxon>
        <taxon>Actinomycetes</taxon>
        <taxon>Streptosporangiales</taxon>
        <taxon>Streptosporangiaceae</taxon>
        <taxon>Nonomuraea</taxon>
    </lineage>
</organism>
<name>A0ABP6VS53_9ACTN</name>
<evidence type="ECO:0000313" key="1">
    <source>
        <dbReference type="EMBL" id="GAA3539523.1"/>
    </source>
</evidence>
<accession>A0ABP6VS53</accession>
<evidence type="ECO:0000313" key="2">
    <source>
        <dbReference type="Proteomes" id="UP001500630"/>
    </source>
</evidence>
<dbReference type="Pfam" id="PF13671">
    <property type="entry name" value="AAA_33"/>
    <property type="match status" value="1"/>
</dbReference>
<keyword evidence="2" id="KW-1185">Reference proteome</keyword>
<dbReference type="EMBL" id="BAABDQ010000003">
    <property type="protein sequence ID" value="GAA3539523.1"/>
    <property type="molecule type" value="Genomic_DNA"/>
</dbReference>
<dbReference type="SUPFAM" id="SSF52540">
    <property type="entry name" value="P-loop containing nucleoside triphosphate hydrolases"/>
    <property type="match status" value="1"/>
</dbReference>
<reference evidence="2" key="1">
    <citation type="journal article" date="2019" name="Int. J. Syst. Evol. Microbiol.">
        <title>The Global Catalogue of Microorganisms (GCM) 10K type strain sequencing project: providing services to taxonomists for standard genome sequencing and annotation.</title>
        <authorList>
            <consortium name="The Broad Institute Genomics Platform"/>
            <consortium name="The Broad Institute Genome Sequencing Center for Infectious Disease"/>
            <person name="Wu L."/>
            <person name="Ma J."/>
        </authorList>
    </citation>
    <scope>NUCLEOTIDE SEQUENCE [LARGE SCALE GENOMIC DNA]</scope>
    <source>
        <strain evidence="2">JCM 17326</strain>
    </source>
</reference>
<proteinExistence type="predicted"/>
<gene>
    <name evidence="1" type="ORF">GCM10022419_019470</name>
</gene>
<dbReference type="InterPro" id="IPR027417">
    <property type="entry name" value="P-loop_NTPase"/>
</dbReference>
<sequence>MPGMIVWLNGTFGAGKTTTSGELVRLLPGARIYDTEEVGFMLRRLRCLPPVKDFQDWKPWRGLVVETAVHLLDQLGGTLVVPQTVLVEQYWTEIRTGLEKAGIRLHHFVLDSDEDTLTHRIDTDSVEAGARQWRLDHLPRYRAALPWLSRAATVVTTSGVSPAHVAGTIAGTIA</sequence>
<dbReference type="Gene3D" id="3.40.50.300">
    <property type="entry name" value="P-loop containing nucleotide triphosphate hydrolases"/>
    <property type="match status" value="1"/>
</dbReference>
<protein>
    <submittedName>
        <fullName evidence="1">AAA family ATPase</fullName>
    </submittedName>
</protein>
<comment type="caution">
    <text evidence="1">The sequence shown here is derived from an EMBL/GenBank/DDBJ whole genome shotgun (WGS) entry which is preliminary data.</text>
</comment>